<evidence type="ECO:0000313" key="2">
    <source>
        <dbReference type="EMBL" id="NMA44711.1"/>
    </source>
</evidence>
<comment type="similarity">
    <text evidence="1">Belongs to the HAD-like hydrolase superfamily.</text>
</comment>
<dbReference type="InterPro" id="IPR041492">
    <property type="entry name" value="HAD_2"/>
</dbReference>
<evidence type="ECO:0000256" key="1">
    <source>
        <dbReference type="ARBA" id="ARBA00007958"/>
    </source>
</evidence>
<evidence type="ECO:0000313" key="3">
    <source>
        <dbReference type="Proteomes" id="UP000526302"/>
    </source>
</evidence>
<keyword evidence="2" id="KW-0378">Hydrolase</keyword>
<dbReference type="SFLD" id="SFLDG01129">
    <property type="entry name" value="C1.5:_HAD__Beta-PGM__Phosphata"/>
    <property type="match status" value="1"/>
</dbReference>
<dbReference type="Pfam" id="PF13419">
    <property type="entry name" value="HAD_2"/>
    <property type="match status" value="1"/>
</dbReference>
<dbReference type="PANTHER" id="PTHR43434:SF1">
    <property type="entry name" value="PHOSPHOGLYCOLATE PHOSPHATASE"/>
    <property type="match status" value="1"/>
</dbReference>
<dbReference type="AlphaFoldDB" id="A0A7K4BZY5"/>
<dbReference type="PANTHER" id="PTHR43434">
    <property type="entry name" value="PHOSPHOGLYCOLATE PHOSPHATASE"/>
    <property type="match status" value="1"/>
</dbReference>
<comment type="caution">
    <text evidence="2">The sequence shown here is derived from an EMBL/GenBank/DDBJ whole genome shotgun (WGS) entry which is preliminary data.</text>
</comment>
<dbReference type="InterPro" id="IPR050155">
    <property type="entry name" value="HAD-like_hydrolase_sf"/>
</dbReference>
<dbReference type="SUPFAM" id="SSF56784">
    <property type="entry name" value="HAD-like"/>
    <property type="match status" value="1"/>
</dbReference>
<dbReference type="EMBL" id="JAAZKV010000019">
    <property type="protein sequence ID" value="NMA44711.1"/>
    <property type="molecule type" value="Genomic_DNA"/>
</dbReference>
<dbReference type="InterPro" id="IPR023198">
    <property type="entry name" value="PGP-like_dom2"/>
</dbReference>
<dbReference type="InterPro" id="IPR006439">
    <property type="entry name" value="HAD-SF_hydro_IA"/>
</dbReference>
<reference evidence="2 3" key="1">
    <citation type="journal article" date="2020" name="Biotechnol. Biofuels">
        <title>New insights from the biogas microbiome by comprehensive genome-resolved metagenomics of nearly 1600 species originating from multiple anaerobic digesters.</title>
        <authorList>
            <person name="Campanaro S."/>
            <person name="Treu L."/>
            <person name="Rodriguez-R L.M."/>
            <person name="Kovalovszki A."/>
            <person name="Ziels R.M."/>
            <person name="Maus I."/>
            <person name="Zhu X."/>
            <person name="Kougias P.G."/>
            <person name="Basile A."/>
            <person name="Luo G."/>
            <person name="Schluter A."/>
            <person name="Konstantinidis K.T."/>
            <person name="Angelidaki I."/>
        </authorList>
    </citation>
    <scope>NUCLEOTIDE SEQUENCE [LARGE SCALE GENOMIC DNA]</scope>
    <source>
        <strain evidence="2">AS22ysBPME_79</strain>
    </source>
</reference>
<proteinExistence type="inferred from homology"/>
<protein>
    <submittedName>
        <fullName evidence="2">HAD family hydrolase</fullName>
    </submittedName>
</protein>
<sequence>MKYKAIFLDMDGTLIDSISLIMKSDKAAINAFGFEVSNQRLRTLSMLHSRDIAYYLMDTNKKNFDLFDFINFRRRVFVGLLKKHLPKNLWFSDSKEFLDKISKKYKVAIITGSRKMFVSEVLTKKELKNINLIVTSDDVEHKKPDIEPVLVALKKLKLKNKEVLFIGDSTQDGLMCQRAGVDFLAKKTGISTEKELKKYDPLFVASSFKEIEKFLGLK</sequence>
<dbReference type="NCBIfam" id="TIGR01549">
    <property type="entry name" value="HAD-SF-IA-v1"/>
    <property type="match status" value="1"/>
</dbReference>
<dbReference type="Proteomes" id="UP000526302">
    <property type="component" value="Unassembled WGS sequence"/>
</dbReference>
<accession>A0A7K4BZY5</accession>
<name>A0A7K4BZY5_9ARCH</name>
<dbReference type="GO" id="GO:0008967">
    <property type="term" value="F:phosphoglycolate phosphatase activity"/>
    <property type="evidence" value="ECO:0007669"/>
    <property type="project" value="TreeGrafter"/>
</dbReference>
<dbReference type="InterPro" id="IPR036412">
    <property type="entry name" value="HAD-like_sf"/>
</dbReference>
<organism evidence="2 3">
    <name type="scientific">Candidatus Iainarchaeum sp</name>
    <dbReference type="NCBI Taxonomy" id="3101447"/>
    <lineage>
        <taxon>Archaea</taxon>
        <taxon>Candidatus Iainarchaeota</taxon>
        <taxon>Candidatus Iainarchaeia</taxon>
        <taxon>Candidatus Iainarchaeales</taxon>
        <taxon>Candidatus Iainarchaeaceae</taxon>
        <taxon>Candidatus Iainarchaeum</taxon>
    </lineage>
</organism>
<gene>
    <name evidence="2" type="ORF">GX950_02790</name>
</gene>
<dbReference type="InterPro" id="IPR023214">
    <property type="entry name" value="HAD_sf"/>
</dbReference>
<dbReference type="Gene3D" id="3.40.50.1000">
    <property type="entry name" value="HAD superfamily/HAD-like"/>
    <property type="match status" value="1"/>
</dbReference>
<dbReference type="GO" id="GO:0006281">
    <property type="term" value="P:DNA repair"/>
    <property type="evidence" value="ECO:0007669"/>
    <property type="project" value="TreeGrafter"/>
</dbReference>
<dbReference type="Gene3D" id="1.10.150.240">
    <property type="entry name" value="Putative phosphatase, domain 2"/>
    <property type="match status" value="1"/>
</dbReference>
<dbReference type="SFLD" id="SFLDS00003">
    <property type="entry name" value="Haloacid_Dehalogenase"/>
    <property type="match status" value="1"/>
</dbReference>